<evidence type="ECO:0000313" key="13">
    <source>
        <dbReference type="Proteomes" id="UP000620124"/>
    </source>
</evidence>
<comment type="catalytic activity">
    <reaction evidence="6">
        <text>Couples ATP hydrolysis with the unwinding of duplex DNA by translocating in the 3'-5' direction.</text>
        <dbReference type="EC" id="5.6.2.4"/>
    </reaction>
</comment>
<organism evidence="12 13">
    <name type="scientific">Mycena venus</name>
    <dbReference type="NCBI Taxonomy" id="2733690"/>
    <lineage>
        <taxon>Eukaryota</taxon>
        <taxon>Fungi</taxon>
        <taxon>Dikarya</taxon>
        <taxon>Basidiomycota</taxon>
        <taxon>Agaricomycotina</taxon>
        <taxon>Agaricomycetes</taxon>
        <taxon>Agaricomycetidae</taxon>
        <taxon>Agaricales</taxon>
        <taxon>Marasmiineae</taxon>
        <taxon>Mycenaceae</taxon>
        <taxon>Mycena</taxon>
    </lineage>
</organism>
<keyword evidence="2" id="KW-0547">Nucleotide-binding</keyword>
<dbReference type="OrthoDB" id="3260945at2759"/>
<dbReference type="GO" id="GO:0005524">
    <property type="term" value="F:ATP binding"/>
    <property type="evidence" value="ECO:0007669"/>
    <property type="project" value="UniProtKB-KW"/>
</dbReference>
<evidence type="ECO:0000256" key="5">
    <source>
        <dbReference type="ARBA" id="ARBA00023235"/>
    </source>
</evidence>
<keyword evidence="9" id="KW-1133">Transmembrane helix</keyword>
<reference evidence="12" key="1">
    <citation type="submission" date="2020-05" db="EMBL/GenBank/DDBJ databases">
        <title>Mycena genomes resolve the evolution of fungal bioluminescence.</title>
        <authorList>
            <person name="Tsai I.J."/>
        </authorList>
    </citation>
    <scope>NUCLEOTIDE SEQUENCE</scope>
    <source>
        <strain evidence="12">CCC161011</strain>
    </source>
</reference>
<evidence type="ECO:0000259" key="10">
    <source>
        <dbReference type="PROSITE" id="PS51192"/>
    </source>
</evidence>
<keyword evidence="12" id="KW-0347">Helicase</keyword>
<dbReference type="InterPro" id="IPR014001">
    <property type="entry name" value="Helicase_ATP-bd"/>
</dbReference>
<evidence type="ECO:0000256" key="7">
    <source>
        <dbReference type="ARBA" id="ARBA00034808"/>
    </source>
</evidence>
<evidence type="ECO:0000256" key="8">
    <source>
        <dbReference type="SAM" id="MobiDB-lite"/>
    </source>
</evidence>
<proteinExistence type="inferred from homology"/>
<feature type="domain" description="Helicase C-terminal" evidence="11">
    <location>
        <begin position="295"/>
        <end position="459"/>
    </location>
</feature>
<evidence type="ECO:0000256" key="2">
    <source>
        <dbReference type="ARBA" id="ARBA00022741"/>
    </source>
</evidence>
<dbReference type="GO" id="GO:0043138">
    <property type="term" value="F:3'-5' DNA helicase activity"/>
    <property type="evidence" value="ECO:0007669"/>
    <property type="project" value="UniProtKB-EC"/>
</dbReference>
<dbReference type="GO" id="GO:0005737">
    <property type="term" value="C:cytoplasm"/>
    <property type="evidence" value="ECO:0007669"/>
    <property type="project" value="TreeGrafter"/>
</dbReference>
<keyword evidence="13" id="KW-1185">Reference proteome</keyword>
<dbReference type="EMBL" id="JACAZI010000016">
    <property type="protein sequence ID" value="KAF7343427.1"/>
    <property type="molecule type" value="Genomic_DNA"/>
</dbReference>
<keyword evidence="4" id="KW-0238">DNA-binding</keyword>
<feature type="transmembrane region" description="Helical" evidence="9">
    <location>
        <begin position="771"/>
        <end position="794"/>
    </location>
</feature>
<keyword evidence="12" id="KW-0378">Hydrolase</keyword>
<dbReference type="PROSITE" id="PS51194">
    <property type="entry name" value="HELICASE_CTER"/>
    <property type="match status" value="1"/>
</dbReference>
<dbReference type="GO" id="GO:0009378">
    <property type="term" value="F:four-way junction helicase activity"/>
    <property type="evidence" value="ECO:0007669"/>
    <property type="project" value="TreeGrafter"/>
</dbReference>
<keyword evidence="9" id="KW-0812">Transmembrane</keyword>
<dbReference type="GO" id="GO:0003677">
    <property type="term" value="F:DNA binding"/>
    <property type="evidence" value="ECO:0007669"/>
    <property type="project" value="UniProtKB-KW"/>
</dbReference>
<dbReference type="InterPro" id="IPR001650">
    <property type="entry name" value="Helicase_C-like"/>
</dbReference>
<feature type="domain" description="Helicase ATP-binding" evidence="10">
    <location>
        <begin position="72"/>
        <end position="250"/>
    </location>
</feature>
<keyword evidence="3" id="KW-0067">ATP-binding</keyword>
<feature type="transmembrane region" description="Helical" evidence="9">
    <location>
        <begin position="744"/>
        <end position="765"/>
    </location>
</feature>
<dbReference type="Pfam" id="PF00271">
    <property type="entry name" value="Helicase_C"/>
    <property type="match status" value="1"/>
</dbReference>
<evidence type="ECO:0000256" key="9">
    <source>
        <dbReference type="SAM" id="Phobius"/>
    </source>
</evidence>
<gene>
    <name evidence="12" type="ORF">MVEN_01775300</name>
</gene>
<evidence type="ECO:0000313" key="12">
    <source>
        <dbReference type="EMBL" id="KAF7343427.1"/>
    </source>
</evidence>
<comment type="similarity">
    <text evidence="1">Belongs to the helicase family. RecQ subfamily.</text>
</comment>
<dbReference type="SMART" id="SM00487">
    <property type="entry name" value="DEXDc"/>
    <property type="match status" value="1"/>
</dbReference>
<dbReference type="Proteomes" id="UP000620124">
    <property type="component" value="Unassembled WGS sequence"/>
</dbReference>
<dbReference type="PANTHER" id="PTHR13710">
    <property type="entry name" value="DNA HELICASE RECQ FAMILY MEMBER"/>
    <property type="match status" value="1"/>
</dbReference>
<dbReference type="AlphaFoldDB" id="A0A8H6XLV7"/>
<dbReference type="GO" id="GO:0005694">
    <property type="term" value="C:chromosome"/>
    <property type="evidence" value="ECO:0007669"/>
    <property type="project" value="TreeGrafter"/>
</dbReference>
<evidence type="ECO:0000256" key="1">
    <source>
        <dbReference type="ARBA" id="ARBA00005446"/>
    </source>
</evidence>
<name>A0A8H6XLV7_9AGAR</name>
<keyword evidence="9" id="KW-0472">Membrane</keyword>
<dbReference type="Pfam" id="PF00270">
    <property type="entry name" value="DEAD"/>
    <property type="match status" value="1"/>
</dbReference>
<dbReference type="InterPro" id="IPR011545">
    <property type="entry name" value="DEAD/DEAH_box_helicase_dom"/>
</dbReference>
<evidence type="ECO:0000259" key="11">
    <source>
        <dbReference type="PROSITE" id="PS51194"/>
    </source>
</evidence>
<dbReference type="GO" id="GO:0000724">
    <property type="term" value="P:double-strand break repair via homologous recombination"/>
    <property type="evidence" value="ECO:0007669"/>
    <property type="project" value="TreeGrafter"/>
</dbReference>
<feature type="compositionally biased region" description="Acidic residues" evidence="8">
    <location>
        <begin position="660"/>
        <end position="677"/>
    </location>
</feature>
<accession>A0A8H6XLV7</accession>
<dbReference type="PANTHER" id="PTHR13710:SF105">
    <property type="entry name" value="ATP-DEPENDENT DNA HELICASE Q1"/>
    <property type="match status" value="1"/>
</dbReference>
<evidence type="ECO:0000256" key="6">
    <source>
        <dbReference type="ARBA" id="ARBA00034617"/>
    </source>
</evidence>
<dbReference type="InterPro" id="IPR027417">
    <property type="entry name" value="P-loop_NTPase"/>
</dbReference>
<comment type="caution">
    <text evidence="12">The sequence shown here is derived from an EMBL/GenBank/DDBJ whole genome shotgun (WGS) entry which is preliminary data.</text>
</comment>
<sequence>MMRMMSIESRSRVVGASKARVDAHHLLTRTTSTRQVVSLSYGPIAGTTLANSAWTRIPGWKDGLFQWQLIIVAWILDGEDVLCVTATGDGKSALFTVPIVILLEVAANPSTYPGFVNHIKPVGIVISPTKGLSANMITELSTHGIHGLACTSESLTEARKSGRNLGEEIAQCQWPIVCIDPEHLMEKQWEHITDSALFRENLGFVCVDESHLIDDWGEEFRPSFRHIGPFVRGRLPQHISIFALTATLQPGPPTRSVCRSLGFQKDMFHLVRRSNERPNIQFSLSPLTHGLGGYIFPDLLEYLKDNRKCVIYCATIELCWRVYIYLLRQLPPGRERLRRVRLYHAMCWPDENEETVRMIRDDPQCQIVVATVAFGQGFNIRVLLDSLMVGVPKTVAQTLQQAGRVGRDQSSNGRAVIFVQSSAYKSAEKYLAQDPARRAQAKHNNKSLSTMNNEKALMLSTMECLIAFFNKLYDNSGETSRLDCIAAKRRLPCSNCRPQFIGPLFFPPSPLPIGAPPLAAFTAVDKPPLPSSTTTSGAAKQARKLTKAMRATAETELRLFRERVHRYERDRVSHGYTPASSYFPNPAITSILDHFLAISTVDNLATIVPKWKHRDRHGSALLELIENLQGTFARDLEAARLQKKAANRAKAKAKKRHADESDDEMVEEEDEVSEEEPPAAAPSKPATRKRSALEDTTNEEPKPKRPRAPLLSAAAVAESFRPQYTLHARVVVQIKRIYYTKLKIIGCTAALSFRFVVVSFIVPIFQPMNSYVALIVCDIAVLVSVSIFFVFAILGKWVGEQVGVVNGKLNHGIEVLHVLWGSRHWVIGRVRLESVNHDIRIRSTLLDEVIHALVLQALVPPAQNNLWQHVPSCDPAGINEMRCAMCLAPMLQFKSFLNVLLEPQEMEDVWRQSMPVEMVIEIAPFVIYQFLQPLVEPFL</sequence>
<feature type="region of interest" description="Disordered" evidence="8">
    <location>
        <begin position="650"/>
        <end position="708"/>
    </location>
</feature>
<dbReference type="Gene3D" id="3.40.50.300">
    <property type="entry name" value="P-loop containing nucleotide triphosphate hydrolases"/>
    <property type="match status" value="2"/>
</dbReference>
<keyword evidence="5" id="KW-0413">Isomerase</keyword>
<dbReference type="EC" id="5.6.2.4" evidence="7"/>
<dbReference type="PROSITE" id="PS51192">
    <property type="entry name" value="HELICASE_ATP_BIND_1"/>
    <property type="match status" value="1"/>
</dbReference>
<evidence type="ECO:0000256" key="4">
    <source>
        <dbReference type="ARBA" id="ARBA00023125"/>
    </source>
</evidence>
<evidence type="ECO:0000256" key="3">
    <source>
        <dbReference type="ARBA" id="ARBA00022840"/>
    </source>
</evidence>
<dbReference type="SUPFAM" id="SSF52540">
    <property type="entry name" value="P-loop containing nucleoside triphosphate hydrolases"/>
    <property type="match status" value="1"/>
</dbReference>
<protein>
    <recommendedName>
        <fullName evidence="7">DNA 3'-5' helicase</fullName>
        <ecNumber evidence="7">5.6.2.4</ecNumber>
    </recommendedName>
</protein>